<keyword evidence="3" id="KW-1185">Reference proteome</keyword>
<reference evidence="3" key="1">
    <citation type="submission" date="2003-08" db="EMBL/GenBank/DDBJ databases">
        <authorList>
            <person name="Birren B."/>
            <person name="Nusbaum C."/>
            <person name="Abebe A."/>
            <person name="Abouelleil A."/>
            <person name="Adekoya E."/>
            <person name="Ait-zahra M."/>
            <person name="Allen N."/>
            <person name="Allen T."/>
            <person name="An P."/>
            <person name="Anderson M."/>
            <person name="Anderson S."/>
            <person name="Arachchi H."/>
            <person name="Armbruster J."/>
            <person name="Bachantsang P."/>
            <person name="Baldwin J."/>
            <person name="Barry A."/>
            <person name="Bayul T."/>
            <person name="Blitshsteyn B."/>
            <person name="Bloom T."/>
            <person name="Blye J."/>
            <person name="Boguslavskiy L."/>
            <person name="Borowsky M."/>
            <person name="Boukhgalter B."/>
            <person name="Brunache A."/>
            <person name="Butler J."/>
            <person name="Calixte N."/>
            <person name="Calvo S."/>
            <person name="Camarata J."/>
            <person name="Campo K."/>
            <person name="Chang J."/>
            <person name="Cheshatsang Y."/>
            <person name="Citroen M."/>
            <person name="Collymore A."/>
            <person name="Considine T."/>
            <person name="Cook A."/>
            <person name="Cooke P."/>
            <person name="Corum B."/>
            <person name="Cuomo C."/>
            <person name="David R."/>
            <person name="Dawoe T."/>
            <person name="Degray S."/>
            <person name="Dodge S."/>
            <person name="Dooley K."/>
            <person name="Dorje P."/>
            <person name="Dorjee K."/>
            <person name="Dorris L."/>
            <person name="Duffey N."/>
            <person name="Dupes A."/>
            <person name="Elkins T."/>
            <person name="Engels R."/>
            <person name="Erickson J."/>
            <person name="Farina A."/>
            <person name="Faro S."/>
            <person name="Ferreira P."/>
            <person name="Fischer H."/>
            <person name="Fitzgerald M."/>
            <person name="Foley K."/>
            <person name="Gage D."/>
            <person name="Galagan J."/>
            <person name="Gearin G."/>
            <person name="Gnerre S."/>
            <person name="Gnirke A."/>
            <person name="Goyette A."/>
            <person name="Graham J."/>
            <person name="Grandbois E."/>
            <person name="Gyaltsen K."/>
            <person name="Hafez N."/>
            <person name="Hagopian D."/>
            <person name="Hagos B."/>
            <person name="Hall J."/>
            <person name="Hatcher B."/>
            <person name="Heller A."/>
            <person name="Higgins H."/>
            <person name="Honan T."/>
            <person name="Horn A."/>
            <person name="Houde N."/>
            <person name="Hughes L."/>
            <person name="Hulme W."/>
            <person name="Husby E."/>
            <person name="Iliev I."/>
            <person name="Jaffe D."/>
            <person name="Jones C."/>
            <person name="Kamal M."/>
            <person name="Kamat A."/>
            <person name="Kamvysselis M."/>
            <person name="Karlsson E."/>
            <person name="Kells C."/>
            <person name="Kieu A."/>
            <person name="Kisner P."/>
            <person name="Kodira C."/>
            <person name="Kulbokas E."/>
            <person name="Labutti K."/>
            <person name="Lama D."/>
            <person name="Landers T."/>
            <person name="Leger J."/>
            <person name="Levine S."/>
            <person name="Lewis D."/>
            <person name="Lewis T."/>
            <person name="Lindblad-toh K."/>
            <person name="Liu X."/>
            <person name="Lokyitsang T."/>
            <person name="Lokyitsang Y."/>
            <person name="Lucien O."/>
            <person name="Lui A."/>
            <person name="Ma L.J."/>
            <person name="Mabbitt R."/>
            <person name="Macdonald J."/>
            <person name="Maclean C."/>
            <person name="Major J."/>
            <person name="Manning J."/>
            <person name="Marabella R."/>
            <person name="Maru K."/>
            <person name="Matthews C."/>
            <person name="Mauceli E."/>
            <person name="Mccarthy M."/>
            <person name="Mcdonough S."/>
            <person name="Mcghee T."/>
            <person name="Meldrim J."/>
            <person name="Meneus L."/>
            <person name="Mesirov J."/>
            <person name="Mihalev A."/>
            <person name="Mihova T."/>
            <person name="Mikkelsen T."/>
            <person name="Mlenga V."/>
            <person name="Moru K."/>
            <person name="Mozes J."/>
            <person name="Mulrain L."/>
            <person name="Munson G."/>
            <person name="Naylor J."/>
            <person name="Newes C."/>
            <person name="Nguyen C."/>
            <person name="Nguyen N."/>
            <person name="Nguyen T."/>
            <person name="Nicol R."/>
            <person name="Nielsen C."/>
            <person name="Nizzari M."/>
            <person name="Norbu C."/>
            <person name="Norbu N."/>
            <person name="O'donnell P."/>
            <person name="Okoawo O."/>
            <person name="O'leary S."/>
            <person name="Omotosho B."/>
            <person name="O'neill K."/>
            <person name="Osman S."/>
            <person name="Parker S."/>
            <person name="Perrin D."/>
            <person name="Phunkhang P."/>
            <person name="Piqani B."/>
            <person name="Purcell S."/>
            <person name="Rachupka T."/>
            <person name="Ramasamy U."/>
            <person name="Rameau R."/>
            <person name="Ray V."/>
            <person name="Raymond C."/>
            <person name="Retta R."/>
            <person name="Richardson S."/>
            <person name="Rise C."/>
            <person name="Rodriguez J."/>
            <person name="Rogers J."/>
            <person name="Rogov P."/>
            <person name="Rutman M."/>
            <person name="Schupbach R."/>
            <person name="Seaman C."/>
            <person name="Settipalli S."/>
            <person name="Sharpe T."/>
            <person name="Sheridan J."/>
            <person name="Sherpa N."/>
            <person name="Shi J."/>
            <person name="Smirnov S."/>
            <person name="Smith C."/>
            <person name="Sougnez C."/>
            <person name="Spencer B."/>
            <person name="Stalker J."/>
            <person name="Stange-thomann N."/>
            <person name="Stavropoulos S."/>
            <person name="Stetson K."/>
            <person name="Stone C."/>
            <person name="Stone S."/>
            <person name="Stubbs M."/>
            <person name="Talamas J."/>
            <person name="Tchuinga P."/>
            <person name="Tenzing P."/>
            <person name="Tesfaye S."/>
            <person name="Theodore J."/>
            <person name="Thoulutsang Y."/>
            <person name="Topham K."/>
            <person name="Towey S."/>
            <person name="Tsamla T."/>
            <person name="Tsomo N."/>
            <person name="Vallee D."/>
            <person name="Vassiliev H."/>
            <person name="Venkataraman V."/>
            <person name="Vinson J."/>
            <person name="Vo A."/>
            <person name="Wade C."/>
            <person name="Wang S."/>
            <person name="Wangchuk T."/>
            <person name="Wangdi T."/>
            <person name="Whittaker C."/>
            <person name="Wilkinson J."/>
            <person name="Wu Y."/>
            <person name="Wyman D."/>
            <person name="Yadav S."/>
            <person name="Yang S."/>
            <person name="Yang X."/>
            <person name="Yeager S."/>
            <person name="Yee E."/>
            <person name="Young G."/>
            <person name="Zainoun J."/>
            <person name="Zembeck L."/>
            <person name="Zimmer A."/>
            <person name="Zody M."/>
            <person name="Lander E."/>
        </authorList>
    </citation>
    <scope>NUCLEOTIDE SEQUENCE [LARGE SCALE GENOMIC DNA]</scope>
</reference>
<protein>
    <recommendedName>
        <fullName evidence="1">Helicase MOV-10 Ig-like domain-containing protein</fullName>
    </recommendedName>
</protein>
<sequence length="276" mass="32181">MSIWLNVAECFIRFLESSSGHERFLRDELVVKFNHFKKNNGVNMRFSSILHFLLQEKFIKMTNDRLGNEIFCIKIKGPHNQSNEENERNRQKNDKEKNKFLQYISNPKNRSKLLDGPTDLEIVCSHPECEVGNGIYKCDLKDSSAITYKMLVRNKGNFCIVLKKCFLFREHDVIRITDEIGCCNLKADIEVELPAGSEYPIVVTCLSKEKLGCYSADVIFTFERIDVKRTKFHLLRLLECRRTSDLSETLKAESEYKRPSMKFNRDNLIGITFAEK</sequence>
<evidence type="ECO:0000259" key="1">
    <source>
        <dbReference type="Pfam" id="PF21633"/>
    </source>
</evidence>
<evidence type="ECO:0000313" key="3">
    <source>
        <dbReference type="Proteomes" id="UP000007875"/>
    </source>
</evidence>
<feature type="domain" description="Helicase MOV-10 Ig-like" evidence="1">
    <location>
        <begin position="111"/>
        <end position="239"/>
    </location>
</feature>
<dbReference type="InParanoid" id="H2Z1U5"/>
<dbReference type="HOGENOM" id="CLU_1010201_0_0_1"/>
<dbReference type="Pfam" id="PF21633">
    <property type="entry name" value="MOV-10_Ig-like"/>
    <property type="match status" value="1"/>
</dbReference>
<reference evidence="2" key="3">
    <citation type="submission" date="2025-09" db="UniProtKB">
        <authorList>
            <consortium name="Ensembl"/>
        </authorList>
    </citation>
    <scope>IDENTIFICATION</scope>
</reference>
<name>H2Z1U5_CIOSA</name>
<evidence type="ECO:0000313" key="2">
    <source>
        <dbReference type="Ensembl" id="ENSCSAVP00000011557.1"/>
    </source>
</evidence>
<dbReference type="InterPro" id="IPR049077">
    <property type="entry name" value="MOV-10_Ig-like"/>
</dbReference>
<organism evidence="2 3">
    <name type="scientific">Ciona savignyi</name>
    <name type="common">Pacific transparent sea squirt</name>
    <dbReference type="NCBI Taxonomy" id="51511"/>
    <lineage>
        <taxon>Eukaryota</taxon>
        <taxon>Metazoa</taxon>
        <taxon>Chordata</taxon>
        <taxon>Tunicata</taxon>
        <taxon>Ascidiacea</taxon>
        <taxon>Phlebobranchia</taxon>
        <taxon>Cionidae</taxon>
        <taxon>Ciona</taxon>
    </lineage>
</organism>
<proteinExistence type="predicted"/>
<dbReference type="Ensembl" id="ENSCSAVT00000011691.1">
    <property type="protein sequence ID" value="ENSCSAVP00000011557.1"/>
    <property type="gene ID" value="ENSCSAVG00000006774.1"/>
</dbReference>
<dbReference type="AlphaFoldDB" id="H2Z1U5"/>
<reference evidence="2" key="2">
    <citation type="submission" date="2025-08" db="UniProtKB">
        <authorList>
            <consortium name="Ensembl"/>
        </authorList>
    </citation>
    <scope>IDENTIFICATION</scope>
</reference>
<accession>H2Z1U5</accession>
<dbReference type="Proteomes" id="UP000007875">
    <property type="component" value="Unassembled WGS sequence"/>
</dbReference>